<organism evidence="1 2">
    <name type="scientific">Nostoc minutum NIES-26</name>
    <dbReference type="NCBI Taxonomy" id="1844469"/>
    <lineage>
        <taxon>Bacteria</taxon>
        <taxon>Bacillati</taxon>
        <taxon>Cyanobacteriota</taxon>
        <taxon>Cyanophyceae</taxon>
        <taxon>Nostocales</taxon>
        <taxon>Nostocaceae</taxon>
        <taxon>Nostoc</taxon>
    </lineage>
</organism>
<gene>
    <name evidence="1" type="ORF">A6770_26720</name>
</gene>
<dbReference type="Proteomes" id="UP000252107">
    <property type="component" value="Unassembled WGS sequence"/>
</dbReference>
<sequence>MNAELIKLIYEVEPQSGEKLNLPEPILESINTKRSVITIEQKAEEPENTRSHDSFLNAYVPEDEELYEDYPNR</sequence>
<proteinExistence type="predicted"/>
<dbReference type="EMBL" id="LXQD01000310">
    <property type="protein sequence ID" value="RCJ26131.1"/>
    <property type="molecule type" value="Genomic_DNA"/>
</dbReference>
<name>A0A367QR23_9NOSO</name>
<evidence type="ECO:0008006" key="3">
    <source>
        <dbReference type="Google" id="ProtNLM"/>
    </source>
</evidence>
<evidence type="ECO:0000313" key="1">
    <source>
        <dbReference type="EMBL" id="RCJ26131.1"/>
    </source>
</evidence>
<evidence type="ECO:0000313" key="2">
    <source>
        <dbReference type="Proteomes" id="UP000252107"/>
    </source>
</evidence>
<dbReference type="AlphaFoldDB" id="A0A367QR23"/>
<comment type="caution">
    <text evidence="1">The sequence shown here is derived from an EMBL/GenBank/DDBJ whole genome shotgun (WGS) entry which is preliminary data.</text>
</comment>
<keyword evidence="2" id="KW-1185">Reference proteome</keyword>
<reference evidence="1" key="1">
    <citation type="submission" date="2016-04" db="EMBL/GenBank/DDBJ databases">
        <authorList>
            <person name="Tabuchi Yagui T.R."/>
        </authorList>
    </citation>
    <scope>NUCLEOTIDE SEQUENCE [LARGE SCALE GENOMIC DNA]</scope>
    <source>
        <strain evidence="1">NIES-26</strain>
    </source>
</reference>
<accession>A0A367QR23</accession>
<protein>
    <recommendedName>
        <fullName evidence="3">DUF2281 domain-containing protein</fullName>
    </recommendedName>
</protein>